<dbReference type="Proteomes" id="UP000290900">
    <property type="component" value="Unassembled WGS sequence"/>
</dbReference>
<reference evidence="8 9" key="1">
    <citation type="submission" date="2018-12" db="EMBL/GenBank/DDBJ databases">
        <authorList>
            <person name="Tiukova I."/>
            <person name="Dainat J."/>
        </authorList>
    </citation>
    <scope>NUCLEOTIDE SEQUENCE [LARGE SCALE GENOMIC DNA]</scope>
</reference>
<dbReference type="InParanoid" id="A0A448YLB3"/>
<dbReference type="GO" id="GO:0070180">
    <property type="term" value="F:large ribosomal subunit rRNA binding"/>
    <property type="evidence" value="ECO:0007669"/>
    <property type="project" value="TreeGrafter"/>
</dbReference>
<evidence type="ECO:0000256" key="2">
    <source>
        <dbReference type="ARBA" id="ARBA00022980"/>
    </source>
</evidence>
<dbReference type="GO" id="GO:0006412">
    <property type="term" value="P:translation"/>
    <property type="evidence" value="ECO:0007669"/>
    <property type="project" value="InterPro"/>
</dbReference>
<evidence type="ECO:0000256" key="3">
    <source>
        <dbReference type="ARBA" id="ARBA00023274"/>
    </source>
</evidence>
<dbReference type="OrthoDB" id="1091498at2759"/>
<dbReference type="SMART" id="SM00649">
    <property type="entry name" value="RL11"/>
    <property type="match status" value="1"/>
</dbReference>
<dbReference type="Pfam" id="PF00298">
    <property type="entry name" value="Ribosomal_L11"/>
    <property type="match status" value="1"/>
</dbReference>
<dbReference type="PANTHER" id="PTHR11661">
    <property type="entry name" value="60S RIBOSOMAL PROTEIN L12"/>
    <property type="match status" value="1"/>
</dbReference>
<dbReference type="Pfam" id="PF03946">
    <property type="entry name" value="Ribosomal_L11_N"/>
    <property type="match status" value="1"/>
</dbReference>
<protein>
    <recommendedName>
        <fullName evidence="4">Large ribosomal subunit protein uL11m</fullName>
    </recommendedName>
</protein>
<evidence type="ECO:0000259" key="6">
    <source>
        <dbReference type="Pfam" id="PF00298"/>
    </source>
</evidence>
<dbReference type="SUPFAM" id="SSF54747">
    <property type="entry name" value="Ribosomal L11/L12e N-terminal domain"/>
    <property type="match status" value="1"/>
</dbReference>
<evidence type="ECO:0000256" key="1">
    <source>
        <dbReference type="ARBA" id="ARBA00010537"/>
    </source>
</evidence>
<dbReference type="PANTHER" id="PTHR11661:SF1">
    <property type="entry name" value="LARGE RIBOSOMAL SUBUNIT PROTEIN UL11M"/>
    <property type="match status" value="1"/>
</dbReference>
<dbReference type="STRING" id="13370.A0A448YLB3"/>
<evidence type="ECO:0000256" key="5">
    <source>
        <dbReference type="RuleBase" id="RU003978"/>
    </source>
</evidence>
<dbReference type="HAMAP" id="MF_00736">
    <property type="entry name" value="Ribosomal_uL11"/>
    <property type="match status" value="1"/>
</dbReference>
<dbReference type="FunFam" id="1.10.10.250:FF:000003">
    <property type="entry name" value="Mitochondrial ribosomal protein L11"/>
    <property type="match status" value="1"/>
</dbReference>
<dbReference type="InterPro" id="IPR006519">
    <property type="entry name" value="Ribosomal_uL11_bac-typ"/>
</dbReference>
<dbReference type="InterPro" id="IPR020784">
    <property type="entry name" value="Ribosomal_uL11_N"/>
</dbReference>
<dbReference type="AlphaFoldDB" id="A0A448YLB3"/>
<dbReference type="InterPro" id="IPR036796">
    <property type="entry name" value="Ribosomal_uL11_N_sf"/>
</dbReference>
<dbReference type="SUPFAM" id="SSF46906">
    <property type="entry name" value="Ribosomal protein L11, C-terminal domain"/>
    <property type="match status" value="1"/>
</dbReference>
<dbReference type="CDD" id="cd00349">
    <property type="entry name" value="Ribosomal_L11"/>
    <property type="match status" value="1"/>
</dbReference>
<evidence type="ECO:0000313" key="9">
    <source>
        <dbReference type="Proteomes" id="UP000290900"/>
    </source>
</evidence>
<dbReference type="GO" id="GO:0003735">
    <property type="term" value="F:structural constituent of ribosome"/>
    <property type="evidence" value="ECO:0007669"/>
    <property type="project" value="InterPro"/>
</dbReference>
<evidence type="ECO:0000256" key="4">
    <source>
        <dbReference type="ARBA" id="ARBA00040104"/>
    </source>
</evidence>
<dbReference type="InterPro" id="IPR020783">
    <property type="entry name" value="Ribosomal_uL11_C"/>
</dbReference>
<dbReference type="Gene3D" id="1.10.10.250">
    <property type="entry name" value="Ribosomal protein L11, C-terminal domain"/>
    <property type="match status" value="1"/>
</dbReference>
<keyword evidence="2 5" id="KW-0689">Ribosomal protein</keyword>
<dbReference type="InterPro" id="IPR000911">
    <property type="entry name" value="Ribosomal_uL11"/>
</dbReference>
<dbReference type="InterPro" id="IPR036769">
    <property type="entry name" value="Ribosomal_uL11_C_sf"/>
</dbReference>
<dbReference type="FunCoup" id="A0A448YLB3">
    <property type="interactions" value="688"/>
</dbReference>
<proteinExistence type="inferred from homology"/>
<name>A0A448YLB3_BRENA</name>
<dbReference type="GO" id="GO:0005762">
    <property type="term" value="C:mitochondrial large ribosomal subunit"/>
    <property type="evidence" value="ECO:0007669"/>
    <property type="project" value="TreeGrafter"/>
</dbReference>
<dbReference type="Gene3D" id="3.30.1550.10">
    <property type="entry name" value="Ribosomal protein L11/L12, N-terminal domain"/>
    <property type="match status" value="1"/>
</dbReference>
<evidence type="ECO:0000313" key="8">
    <source>
        <dbReference type="EMBL" id="VEU21658.1"/>
    </source>
</evidence>
<keyword evidence="9" id="KW-1185">Reference proteome</keyword>
<dbReference type="EMBL" id="CAACVR010000012">
    <property type="protein sequence ID" value="VEU21658.1"/>
    <property type="molecule type" value="Genomic_DNA"/>
</dbReference>
<accession>A0A448YLB3</accession>
<comment type="similarity">
    <text evidence="1 5">Belongs to the universal ribosomal protein uL11 family.</text>
</comment>
<dbReference type="FunFam" id="3.30.1550.10:FF:000004">
    <property type="entry name" value="Mitochondrial 54S ribosomal protein YmL19"/>
    <property type="match status" value="1"/>
</dbReference>
<gene>
    <name evidence="8" type="ORF">BRENAR_LOCUS2391</name>
</gene>
<feature type="domain" description="Large ribosomal subunit protein uL11 C-terminal" evidence="6">
    <location>
        <begin position="72"/>
        <end position="148"/>
    </location>
</feature>
<sequence length="150" mass="16046">MSALRDVPIKLVIGAGKAAPTPPVGPALGSKGVKAIDFCREFNARTAHYKADVPIPVRITVHPDRTFNFDIKAPSTSWLLLQASGKTKGSDSVGKGRFEKQGYLSELSLKHIYEIAKIKQTDAAHADMPLKDICKGVIGTARALGINVVP</sequence>
<keyword evidence="3 5" id="KW-0687">Ribonucleoprotein</keyword>
<organism evidence="8 9">
    <name type="scientific">Brettanomyces naardenensis</name>
    <name type="common">Yeast</name>
    <dbReference type="NCBI Taxonomy" id="13370"/>
    <lineage>
        <taxon>Eukaryota</taxon>
        <taxon>Fungi</taxon>
        <taxon>Dikarya</taxon>
        <taxon>Ascomycota</taxon>
        <taxon>Saccharomycotina</taxon>
        <taxon>Pichiomycetes</taxon>
        <taxon>Pichiales</taxon>
        <taxon>Pichiaceae</taxon>
        <taxon>Brettanomyces</taxon>
    </lineage>
</organism>
<dbReference type="NCBIfam" id="TIGR01632">
    <property type="entry name" value="L11_bact"/>
    <property type="match status" value="1"/>
</dbReference>
<evidence type="ECO:0000259" key="7">
    <source>
        <dbReference type="Pfam" id="PF03946"/>
    </source>
</evidence>
<feature type="domain" description="Large ribosomal subunit protein uL11 N-terminal" evidence="7">
    <location>
        <begin position="9"/>
        <end position="67"/>
    </location>
</feature>